<dbReference type="InterPro" id="IPR008271">
    <property type="entry name" value="Ser/Thr_kinase_AS"/>
</dbReference>
<name>A0A226EVQ2_FOLCA</name>
<keyword evidence="3" id="KW-0723">Serine/threonine-protein kinase</keyword>
<feature type="binding site" evidence="9">
    <location>
        <position position="254"/>
    </location>
    <ligand>
        <name>ATP</name>
        <dbReference type="ChEBI" id="CHEBI:30616"/>
    </ligand>
</feature>
<evidence type="ECO:0000256" key="5">
    <source>
        <dbReference type="ARBA" id="ARBA00022679"/>
    </source>
</evidence>
<dbReference type="GO" id="GO:0004674">
    <property type="term" value="F:protein serine/threonine kinase activity"/>
    <property type="evidence" value="ECO:0007669"/>
    <property type="project" value="UniProtKB-KW"/>
</dbReference>
<evidence type="ECO:0000313" key="14">
    <source>
        <dbReference type="Proteomes" id="UP000198287"/>
    </source>
</evidence>
<feature type="domain" description="AGC-kinase C-terminal" evidence="12">
    <location>
        <begin position="473"/>
        <end position="545"/>
    </location>
</feature>
<evidence type="ECO:0000256" key="3">
    <source>
        <dbReference type="ARBA" id="ARBA00022527"/>
    </source>
</evidence>
<dbReference type="PROSITE" id="PS50011">
    <property type="entry name" value="PROTEIN_KINASE_DOM"/>
    <property type="match status" value="1"/>
</dbReference>
<dbReference type="Proteomes" id="UP000198287">
    <property type="component" value="Unassembled WGS sequence"/>
</dbReference>
<accession>A0A226EVQ2</accession>
<dbReference type="PROSITE" id="PS00108">
    <property type="entry name" value="PROTEIN_KINASE_ST"/>
    <property type="match status" value="1"/>
</dbReference>
<dbReference type="FunFam" id="2.30.29.30:FF:000027">
    <property type="entry name" value="Non-specific serine/threonine protein kinase"/>
    <property type="match status" value="1"/>
</dbReference>
<dbReference type="SMART" id="SM00133">
    <property type="entry name" value="S_TK_X"/>
    <property type="match status" value="1"/>
</dbReference>
<dbReference type="InterPro" id="IPR000961">
    <property type="entry name" value="AGC-kinase_C"/>
</dbReference>
<evidence type="ECO:0000256" key="2">
    <source>
        <dbReference type="ARBA" id="ARBA00012513"/>
    </source>
</evidence>
<dbReference type="InterPro" id="IPR011993">
    <property type="entry name" value="PH-like_dom_sf"/>
</dbReference>
<dbReference type="SMART" id="SM00233">
    <property type="entry name" value="PH"/>
    <property type="match status" value="1"/>
</dbReference>
<keyword evidence="6 9" id="KW-0547">Nucleotide-binding</keyword>
<dbReference type="AlphaFoldDB" id="A0A226EVQ2"/>
<keyword evidence="4" id="KW-0597">Phosphoprotein</keyword>
<dbReference type="Pfam" id="PF00069">
    <property type="entry name" value="Pkinase"/>
    <property type="match status" value="1"/>
</dbReference>
<evidence type="ECO:0000256" key="4">
    <source>
        <dbReference type="ARBA" id="ARBA00022553"/>
    </source>
</evidence>
<dbReference type="PROSITE" id="PS51285">
    <property type="entry name" value="AGC_KINASE_CTER"/>
    <property type="match status" value="1"/>
</dbReference>
<keyword evidence="8 9" id="KW-0067">ATP-binding</keyword>
<dbReference type="OMA" id="CIDNERR"/>
<comment type="caution">
    <text evidence="13">The sequence shown here is derived from an EMBL/GenBank/DDBJ whole genome shotgun (WGS) entry which is preliminary data.</text>
</comment>
<dbReference type="Pfam" id="PF00433">
    <property type="entry name" value="Pkinase_C"/>
    <property type="match status" value="1"/>
</dbReference>
<protein>
    <recommendedName>
        <fullName evidence="2">non-specific serine/threonine protein kinase</fullName>
        <ecNumber evidence="2">2.7.11.1</ecNumber>
    </recommendedName>
</protein>
<dbReference type="STRING" id="158441.A0A226EVQ2"/>
<dbReference type="OrthoDB" id="63267at2759"/>
<feature type="domain" description="Protein kinase" evidence="11">
    <location>
        <begin position="215"/>
        <end position="472"/>
    </location>
</feature>
<evidence type="ECO:0000256" key="7">
    <source>
        <dbReference type="ARBA" id="ARBA00022777"/>
    </source>
</evidence>
<dbReference type="EMBL" id="LNIX01000002">
    <property type="protein sequence ID" value="OXA60676.1"/>
    <property type="molecule type" value="Genomic_DNA"/>
</dbReference>
<dbReference type="InterPro" id="IPR000719">
    <property type="entry name" value="Prot_kinase_dom"/>
</dbReference>
<gene>
    <name evidence="13" type="ORF">Fcan01_04919</name>
</gene>
<dbReference type="InterPro" id="IPR039026">
    <property type="entry name" value="PH_PKB"/>
</dbReference>
<organism evidence="13 14">
    <name type="scientific">Folsomia candida</name>
    <name type="common">Springtail</name>
    <dbReference type="NCBI Taxonomy" id="158441"/>
    <lineage>
        <taxon>Eukaryota</taxon>
        <taxon>Metazoa</taxon>
        <taxon>Ecdysozoa</taxon>
        <taxon>Arthropoda</taxon>
        <taxon>Hexapoda</taxon>
        <taxon>Collembola</taxon>
        <taxon>Entomobryomorpha</taxon>
        <taxon>Isotomoidea</taxon>
        <taxon>Isotomidae</taxon>
        <taxon>Proisotominae</taxon>
        <taxon>Folsomia</taxon>
    </lineage>
</organism>
<dbReference type="PROSITE" id="PS50003">
    <property type="entry name" value="PH_DOMAIN"/>
    <property type="match status" value="1"/>
</dbReference>
<dbReference type="SUPFAM" id="SSF50729">
    <property type="entry name" value="PH domain-like"/>
    <property type="match status" value="1"/>
</dbReference>
<dbReference type="CDD" id="cd01241">
    <property type="entry name" value="PH_PKB"/>
    <property type="match status" value="1"/>
</dbReference>
<keyword evidence="5" id="KW-0808">Transferase</keyword>
<evidence type="ECO:0000259" key="12">
    <source>
        <dbReference type="PROSITE" id="PS51285"/>
    </source>
</evidence>
<dbReference type="InterPro" id="IPR017892">
    <property type="entry name" value="Pkinase_C"/>
</dbReference>
<sequence length="553" mass="61437">MATPNGPNSPPRLVKEGLVFKRGETIRNWRPRYFYLYDNGSFLGFKGGVENPLGTEPLNNFTVRGCQIMKMDRPKAFTFMIRGLSPNRTLERSFCTDSEKERQDWVSCIESVAQALGPGAGPSPLGAPMHHLAPGASAAYSGSTAWIDGAGLASSGTVSENKMVTGTPVGSVDEMSIGSAQSSSHMDVDLSSKFQVQGVSHPRGSGKAKVTFENFTFLKLLGKGTFGKVILCRDKISEKLYAIKILRKEVIIKKDEVDHTLTENQVLQQTNHPFLISLKCSFQTADRLCFVTEFVNGGELFFHLSKEKFFTEERTKFYGAEIISAIGYLHHLGIIYRDLKLENLLLDKDGHIKIADFGLCKQDITFGSTTKTFCGTPEYLAPEVLEDTDYGLAVDWWGVGVVMYEMMIGRLPFYNRDHDTLFELIVLQEVRFPSTISPEAKDLLRGLLRKSPRERLGGGPEDAKDVMSHIFFKSIDWNALVQKRVVPPFKPQVTSDTDLRYFDVVFTSAPVELTPPDESPLAAMEEDVDFSGFSYRDLSSTLGASLRSGPLHS</sequence>
<dbReference type="PROSITE" id="PS00107">
    <property type="entry name" value="PROTEIN_KINASE_ATP"/>
    <property type="match status" value="1"/>
</dbReference>
<dbReference type="InterPro" id="IPR017441">
    <property type="entry name" value="Protein_kinase_ATP_BS"/>
</dbReference>
<dbReference type="Gene3D" id="2.30.29.30">
    <property type="entry name" value="Pleckstrin-homology domain (PH domain)/Phosphotyrosine-binding domain (PTB)"/>
    <property type="match status" value="1"/>
</dbReference>
<evidence type="ECO:0000313" key="13">
    <source>
        <dbReference type="EMBL" id="OXA60676.1"/>
    </source>
</evidence>
<keyword evidence="14" id="KW-1185">Reference proteome</keyword>
<comment type="similarity">
    <text evidence="1">Belongs to the protein kinase superfamily. AGC Ser/Thr protein kinase family. RAC subfamily.</text>
</comment>
<dbReference type="FunFam" id="3.30.200.20:FF:000103">
    <property type="entry name" value="Protein kinase C"/>
    <property type="match status" value="1"/>
</dbReference>
<keyword evidence="7 13" id="KW-0418">Kinase</keyword>
<dbReference type="Pfam" id="PF00169">
    <property type="entry name" value="PH"/>
    <property type="match status" value="1"/>
</dbReference>
<dbReference type="Gene3D" id="1.10.510.10">
    <property type="entry name" value="Transferase(Phosphotransferase) domain 1"/>
    <property type="match status" value="1"/>
</dbReference>
<dbReference type="GO" id="GO:0005524">
    <property type="term" value="F:ATP binding"/>
    <property type="evidence" value="ECO:0007669"/>
    <property type="project" value="UniProtKB-UniRule"/>
</dbReference>
<evidence type="ECO:0000256" key="8">
    <source>
        <dbReference type="ARBA" id="ARBA00022840"/>
    </source>
</evidence>
<dbReference type="SUPFAM" id="SSF56112">
    <property type="entry name" value="Protein kinase-like (PK-like)"/>
    <property type="match status" value="1"/>
</dbReference>
<dbReference type="CDD" id="cd05571">
    <property type="entry name" value="STKc_PKB"/>
    <property type="match status" value="1"/>
</dbReference>
<reference evidence="13 14" key="1">
    <citation type="submission" date="2015-12" db="EMBL/GenBank/DDBJ databases">
        <title>The genome of Folsomia candida.</title>
        <authorList>
            <person name="Faddeeva A."/>
            <person name="Derks M.F."/>
            <person name="Anvar Y."/>
            <person name="Smit S."/>
            <person name="Van Straalen N."/>
            <person name="Roelofs D."/>
        </authorList>
    </citation>
    <scope>NUCLEOTIDE SEQUENCE [LARGE SCALE GENOMIC DNA]</scope>
    <source>
        <strain evidence="13 14">VU population</strain>
        <tissue evidence="13">Whole body</tissue>
    </source>
</reference>
<evidence type="ECO:0000256" key="9">
    <source>
        <dbReference type="PROSITE-ProRule" id="PRU10141"/>
    </source>
</evidence>
<evidence type="ECO:0000259" key="11">
    <source>
        <dbReference type="PROSITE" id="PS50011"/>
    </source>
</evidence>
<dbReference type="InterPro" id="IPR001849">
    <property type="entry name" value="PH_domain"/>
</dbReference>
<proteinExistence type="inferred from homology"/>
<dbReference type="EC" id="2.7.11.1" evidence="2"/>
<dbReference type="SMART" id="SM00220">
    <property type="entry name" value="S_TKc"/>
    <property type="match status" value="1"/>
</dbReference>
<evidence type="ECO:0000256" key="6">
    <source>
        <dbReference type="ARBA" id="ARBA00022741"/>
    </source>
</evidence>
<dbReference type="FunFam" id="1.10.510.10:FF:000033">
    <property type="entry name" value="Non-specific serine/threonine protein kinase"/>
    <property type="match status" value="1"/>
</dbReference>
<dbReference type="Gene3D" id="3.30.200.20">
    <property type="entry name" value="Phosphorylase Kinase, domain 1"/>
    <property type="match status" value="1"/>
</dbReference>
<evidence type="ECO:0000256" key="1">
    <source>
        <dbReference type="ARBA" id="ARBA00006935"/>
    </source>
</evidence>
<evidence type="ECO:0000259" key="10">
    <source>
        <dbReference type="PROSITE" id="PS50003"/>
    </source>
</evidence>
<dbReference type="InterPro" id="IPR011009">
    <property type="entry name" value="Kinase-like_dom_sf"/>
</dbReference>
<feature type="domain" description="PH" evidence="10">
    <location>
        <begin position="12"/>
        <end position="114"/>
    </location>
</feature>
<dbReference type="PANTHER" id="PTHR24351">
    <property type="entry name" value="RIBOSOMAL PROTEIN S6 KINASE"/>
    <property type="match status" value="1"/>
</dbReference>